<sequence length="127" mass="14723">MKKILLFLSVMSANSACAFNIDEIDKECSKGLIDEMLSCYQSYNDELDELIKEKIEDAKVNYENPKLAIDTQPLWESYINKWCSGRNRLSGGWGQLVYYNCIVDHKIMRLEQLNKYYCTDNGCGKKI</sequence>
<accession>A0A143HPT0</accession>
<dbReference type="STRING" id="252514.A3224_13765"/>
<reference evidence="3" key="1">
    <citation type="submission" date="2016-03" db="EMBL/GenBank/DDBJ databases">
        <authorList>
            <person name="Lee Y.-S."/>
            <person name="Choi Y.-L."/>
        </authorList>
    </citation>
    <scope>NUCLEOTIDE SEQUENCE [LARGE SCALE GENOMIC DNA]</scope>
    <source>
        <strain evidence="3">DAU221</strain>
    </source>
</reference>
<name>A0A143HPT0_MICTH</name>
<keyword evidence="3" id="KW-1185">Reference proteome</keyword>
<dbReference type="EMBL" id="CP014864">
    <property type="protein sequence ID" value="AMX03497.1"/>
    <property type="molecule type" value="Genomic_DNA"/>
</dbReference>
<dbReference type="Proteomes" id="UP000076077">
    <property type="component" value="Chromosome"/>
</dbReference>
<evidence type="ECO:0000313" key="2">
    <source>
        <dbReference type="EMBL" id="AMX03497.1"/>
    </source>
</evidence>
<gene>
    <name evidence="2" type="ORF">A3224_13765</name>
</gene>
<dbReference type="RefSeq" id="WP_067155781.1">
    <property type="nucleotide sequence ID" value="NZ_CP014864.1"/>
</dbReference>
<evidence type="ECO:0008006" key="4">
    <source>
        <dbReference type="Google" id="ProtNLM"/>
    </source>
</evidence>
<dbReference type="GeneID" id="76609102"/>
<dbReference type="Gene3D" id="1.10.8.1160">
    <property type="match status" value="1"/>
</dbReference>
<feature type="chain" id="PRO_5007509579" description="Lysozyme inhibitor LprI N-terminal domain-containing protein" evidence="1">
    <location>
        <begin position="19"/>
        <end position="127"/>
    </location>
</feature>
<evidence type="ECO:0000256" key="1">
    <source>
        <dbReference type="SAM" id="SignalP"/>
    </source>
</evidence>
<dbReference type="AlphaFoldDB" id="A0A143HPT0"/>
<keyword evidence="1" id="KW-0732">Signal</keyword>
<feature type="signal peptide" evidence="1">
    <location>
        <begin position="1"/>
        <end position="18"/>
    </location>
</feature>
<dbReference type="KEGG" id="mthd:A3224_13765"/>
<evidence type="ECO:0000313" key="3">
    <source>
        <dbReference type="Proteomes" id="UP000076077"/>
    </source>
</evidence>
<protein>
    <recommendedName>
        <fullName evidence="4">Lysozyme inhibitor LprI N-terminal domain-containing protein</fullName>
    </recommendedName>
</protein>
<dbReference type="InterPro" id="IPR049348">
    <property type="entry name" value="TsiV3_sf"/>
</dbReference>
<proteinExistence type="predicted"/>
<organism evidence="2 3">
    <name type="scientific">Microbulbifer thermotolerans</name>
    <dbReference type="NCBI Taxonomy" id="252514"/>
    <lineage>
        <taxon>Bacteria</taxon>
        <taxon>Pseudomonadati</taxon>
        <taxon>Pseudomonadota</taxon>
        <taxon>Gammaproteobacteria</taxon>
        <taxon>Cellvibrionales</taxon>
        <taxon>Microbulbiferaceae</taxon>
        <taxon>Microbulbifer</taxon>
    </lineage>
</organism>